<organism evidence="6 7">
    <name type="scientific">Shewanella amazonensis (strain ATCC BAA-1098 / SB2B)</name>
    <dbReference type="NCBI Taxonomy" id="326297"/>
    <lineage>
        <taxon>Bacteria</taxon>
        <taxon>Pseudomonadati</taxon>
        <taxon>Pseudomonadota</taxon>
        <taxon>Gammaproteobacteria</taxon>
        <taxon>Alteromonadales</taxon>
        <taxon>Shewanellaceae</taxon>
        <taxon>Shewanella</taxon>
    </lineage>
</organism>
<dbReference type="PANTHER" id="PTHR45138:SF9">
    <property type="entry name" value="DIGUANYLATE CYCLASE DGCM-RELATED"/>
    <property type="match status" value="1"/>
</dbReference>
<reference evidence="6 7" key="1">
    <citation type="submission" date="2006-12" db="EMBL/GenBank/DDBJ databases">
        <title>Complete sequence of Shewanella amazonensis SB2B.</title>
        <authorList>
            <consortium name="US DOE Joint Genome Institute"/>
            <person name="Copeland A."/>
            <person name="Lucas S."/>
            <person name="Lapidus A."/>
            <person name="Barry K."/>
            <person name="Detter J.C."/>
            <person name="Glavina del Rio T."/>
            <person name="Hammon N."/>
            <person name="Israni S."/>
            <person name="Dalin E."/>
            <person name="Tice H."/>
            <person name="Pitluck S."/>
            <person name="Munk A.C."/>
            <person name="Brettin T."/>
            <person name="Bruce D."/>
            <person name="Han C."/>
            <person name="Tapia R."/>
            <person name="Gilna P."/>
            <person name="Schmutz J."/>
            <person name="Larimer F."/>
            <person name="Land M."/>
            <person name="Hauser L."/>
            <person name="Kyrpides N."/>
            <person name="Mikhailova N."/>
            <person name="Fredrickson J."/>
            <person name="Richardson P."/>
        </authorList>
    </citation>
    <scope>NUCLEOTIDE SEQUENCE [LARGE SCALE GENOMIC DNA]</scope>
    <source>
        <strain evidence="7">ATCC BAA-1098 / SB2B</strain>
    </source>
</reference>
<sequence>MIIKPSSVNSMAFWGKRLLSYAKTGIEHCHGKTQERRLIQTNISVFIAVITILVFNLAFVLLGNPGLMYSGLVQLPFLLLLPLVLWFNRKGRRHEATLTLFLLVMLDAVSALMLAQGVTLGLQYYFLMFAVLPASYLDAKHWPTTLLLFLSNILLFGYFEVYGWQAHPSIAEVPTFTITLLRIIMVGSCATTVLVVILISEYYAAQNEQELQYLADTDSLTGLPNRRAFMGRLERTIKDRRSFSLLIIDVDHFKQINDTTGHQTGDAALQFLANQLNACIQGEDFAGRIGGEEFAMVQFCASPLEHLVRAESLRKTIASAHPDLGVGPVYLTVSIGVCMATPPVSLITLMAMADNALYEAKRSGRNCVQVAAAKSESVPPWQAVT</sequence>
<name>A1SA12_SHEAM</name>
<evidence type="ECO:0000256" key="2">
    <source>
        <dbReference type="ARBA" id="ARBA00012528"/>
    </source>
</evidence>
<dbReference type="KEGG" id="saz:Sama_3016"/>
<feature type="transmembrane region" description="Helical" evidence="4">
    <location>
        <begin position="98"/>
        <end position="116"/>
    </location>
</feature>
<gene>
    <name evidence="6" type="ordered locus">Sama_3016</name>
</gene>
<evidence type="ECO:0000313" key="6">
    <source>
        <dbReference type="EMBL" id="ABM01219.1"/>
    </source>
</evidence>
<proteinExistence type="predicted"/>
<dbReference type="FunFam" id="3.30.70.270:FF:000001">
    <property type="entry name" value="Diguanylate cyclase domain protein"/>
    <property type="match status" value="1"/>
</dbReference>
<evidence type="ECO:0000256" key="3">
    <source>
        <dbReference type="ARBA" id="ARBA00034247"/>
    </source>
</evidence>
<accession>A1SA12</accession>
<dbReference type="OrthoDB" id="9759607at2"/>
<dbReference type="NCBIfam" id="TIGR00254">
    <property type="entry name" value="GGDEF"/>
    <property type="match status" value="1"/>
</dbReference>
<evidence type="ECO:0000313" key="7">
    <source>
        <dbReference type="Proteomes" id="UP000009175"/>
    </source>
</evidence>
<dbReference type="PROSITE" id="PS50887">
    <property type="entry name" value="GGDEF"/>
    <property type="match status" value="1"/>
</dbReference>
<dbReference type="SUPFAM" id="SSF55073">
    <property type="entry name" value="Nucleotide cyclase"/>
    <property type="match status" value="1"/>
</dbReference>
<dbReference type="HOGENOM" id="CLU_000445_11_1_6"/>
<evidence type="ECO:0000259" key="5">
    <source>
        <dbReference type="PROSITE" id="PS50887"/>
    </source>
</evidence>
<dbReference type="InterPro" id="IPR000160">
    <property type="entry name" value="GGDEF_dom"/>
</dbReference>
<keyword evidence="7" id="KW-1185">Reference proteome</keyword>
<feature type="transmembrane region" description="Helical" evidence="4">
    <location>
        <begin position="68"/>
        <end position="86"/>
    </location>
</feature>
<comment type="cofactor">
    <cofactor evidence="1">
        <name>Mg(2+)</name>
        <dbReference type="ChEBI" id="CHEBI:18420"/>
    </cofactor>
</comment>
<dbReference type="InterPro" id="IPR043128">
    <property type="entry name" value="Rev_trsase/Diguanyl_cyclase"/>
</dbReference>
<dbReference type="STRING" id="326297.Sama_3016"/>
<dbReference type="Gene3D" id="3.30.70.270">
    <property type="match status" value="1"/>
</dbReference>
<dbReference type="EMBL" id="CP000507">
    <property type="protein sequence ID" value="ABM01219.1"/>
    <property type="molecule type" value="Genomic_DNA"/>
</dbReference>
<evidence type="ECO:0000256" key="4">
    <source>
        <dbReference type="SAM" id="Phobius"/>
    </source>
</evidence>
<dbReference type="Pfam" id="PF00990">
    <property type="entry name" value="GGDEF"/>
    <property type="match status" value="1"/>
</dbReference>
<dbReference type="InterPro" id="IPR029787">
    <property type="entry name" value="Nucleotide_cyclase"/>
</dbReference>
<evidence type="ECO:0000256" key="1">
    <source>
        <dbReference type="ARBA" id="ARBA00001946"/>
    </source>
</evidence>
<keyword evidence="4" id="KW-0472">Membrane</keyword>
<feature type="transmembrane region" description="Helical" evidence="4">
    <location>
        <begin position="176"/>
        <end position="199"/>
    </location>
</feature>
<dbReference type="EC" id="2.7.7.65" evidence="2"/>
<feature type="domain" description="GGDEF" evidence="5">
    <location>
        <begin position="241"/>
        <end position="373"/>
    </location>
</feature>
<keyword evidence="4" id="KW-1133">Transmembrane helix</keyword>
<dbReference type="GO" id="GO:0052621">
    <property type="term" value="F:diguanylate cyclase activity"/>
    <property type="evidence" value="ECO:0007669"/>
    <property type="project" value="UniProtKB-EC"/>
</dbReference>
<dbReference type="PANTHER" id="PTHR45138">
    <property type="entry name" value="REGULATORY COMPONENTS OF SENSORY TRANSDUCTION SYSTEM"/>
    <property type="match status" value="1"/>
</dbReference>
<dbReference type="AlphaFoldDB" id="A1SA12"/>
<dbReference type="eggNOG" id="COG2199">
    <property type="taxonomic scope" value="Bacteria"/>
</dbReference>
<keyword evidence="4" id="KW-0812">Transmembrane</keyword>
<dbReference type="Proteomes" id="UP000009175">
    <property type="component" value="Chromosome"/>
</dbReference>
<feature type="transmembrane region" description="Helical" evidence="4">
    <location>
        <begin position="146"/>
        <end position="164"/>
    </location>
</feature>
<protein>
    <recommendedName>
        <fullName evidence="2">diguanylate cyclase</fullName>
        <ecNumber evidence="2">2.7.7.65</ecNumber>
    </recommendedName>
</protein>
<dbReference type="InterPro" id="IPR050469">
    <property type="entry name" value="Diguanylate_Cyclase"/>
</dbReference>
<dbReference type="CDD" id="cd01949">
    <property type="entry name" value="GGDEF"/>
    <property type="match status" value="1"/>
</dbReference>
<dbReference type="SMART" id="SM00267">
    <property type="entry name" value="GGDEF"/>
    <property type="match status" value="1"/>
</dbReference>
<comment type="catalytic activity">
    <reaction evidence="3">
        <text>2 GTP = 3',3'-c-di-GMP + 2 diphosphate</text>
        <dbReference type="Rhea" id="RHEA:24898"/>
        <dbReference type="ChEBI" id="CHEBI:33019"/>
        <dbReference type="ChEBI" id="CHEBI:37565"/>
        <dbReference type="ChEBI" id="CHEBI:58805"/>
        <dbReference type="EC" id="2.7.7.65"/>
    </reaction>
</comment>
<feature type="transmembrane region" description="Helical" evidence="4">
    <location>
        <begin position="43"/>
        <end position="62"/>
    </location>
</feature>